<dbReference type="OrthoDB" id="283068at2"/>
<dbReference type="KEGG" id="gog:C1280_19060"/>
<sequence length="221" mass="24532">MSAAPSLPRPFNPPPRLRDTRLPPPGEVPAVLTRGEPETHAYFSEIERLWSSDRAQLETDLRAHGESLESTHWQRLNQVKYPPHWHTCVLVECYGTLQGMMAVENLLRPARLTPAAWVLYVDYIELAPWNYCVPQNRALPLVRDARFKGVGVTLLGEAVRMSVGTTAGGRVGLHALPQADEFYARCGMTRVGPDPLYHDLVYWEYADGAAAACLTALGLSA</sequence>
<feature type="region of interest" description="Disordered" evidence="1">
    <location>
        <begin position="1"/>
        <end position="34"/>
    </location>
</feature>
<reference evidence="2 3" key="1">
    <citation type="submission" date="2018-01" db="EMBL/GenBank/DDBJ databases">
        <title>G. obscuriglobus.</title>
        <authorList>
            <person name="Franke J."/>
            <person name="Blomberg W."/>
            <person name="Selmecki A."/>
        </authorList>
    </citation>
    <scope>NUCLEOTIDE SEQUENCE [LARGE SCALE GENOMIC DNA]</scope>
    <source>
        <strain evidence="2 3">DSM 5831</strain>
    </source>
</reference>
<evidence type="ECO:0000313" key="2">
    <source>
        <dbReference type="EMBL" id="AWM38875.1"/>
    </source>
</evidence>
<proteinExistence type="predicted"/>
<organism evidence="2 3">
    <name type="scientific">Gemmata obscuriglobus</name>
    <dbReference type="NCBI Taxonomy" id="114"/>
    <lineage>
        <taxon>Bacteria</taxon>
        <taxon>Pseudomonadati</taxon>
        <taxon>Planctomycetota</taxon>
        <taxon>Planctomycetia</taxon>
        <taxon>Gemmatales</taxon>
        <taxon>Gemmataceae</taxon>
        <taxon>Gemmata</taxon>
    </lineage>
</organism>
<evidence type="ECO:0000313" key="3">
    <source>
        <dbReference type="Proteomes" id="UP000245802"/>
    </source>
</evidence>
<dbReference type="AlphaFoldDB" id="A0A2Z3H7C8"/>
<keyword evidence="3" id="KW-1185">Reference proteome</keyword>
<name>A0A2Z3H7C8_9BACT</name>
<dbReference type="InterPro" id="IPR016181">
    <property type="entry name" value="Acyl_CoA_acyltransferase"/>
</dbReference>
<dbReference type="EMBL" id="CP025958">
    <property type="protein sequence ID" value="AWM38875.1"/>
    <property type="molecule type" value="Genomic_DNA"/>
</dbReference>
<protein>
    <recommendedName>
        <fullName evidence="4">N-acetyltransferase</fullName>
    </recommendedName>
</protein>
<evidence type="ECO:0008006" key="4">
    <source>
        <dbReference type="Google" id="ProtNLM"/>
    </source>
</evidence>
<dbReference type="Proteomes" id="UP000245802">
    <property type="component" value="Chromosome"/>
</dbReference>
<gene>
    <name evidence="2" type="ORF">C1280_19060</name>
</gene>
<dbReference type="SUPFAM" id="SSF55729">
    <property type="entry name" value="Acyl-CoA N-acyltransferases (Nat)"/>
    <property type="match status" value="1"/>
</dbReference>
<accession>A0A2Z3H7C8</accession>
<dbReference type="RefSeq" id="WP_109571099.1">
    <property type="nucleotide sequence ID" value="NZ_CP025958.1"/>
</dbReference>
<evidence type="ECO:0000256" key="1">
    <source>
        <dbReference type="SAM" id="MobiDB-lite"/>
    </source>
</evidence>